<evidence type="ECO:0000313" key="1">
    <source>
        <dbReference type="EMBL" id="GAA2158572.1"/>
    </source>
</evidence>
<organism evidence="1 2">
    <name type="scientific">Kitasatospora kazusensis</name>
    <dbReference type="NCBI Taxonomy" id="407974"/>
    <lineage>
        <taxon>Bacteria</taxon>
        <taxon>Bacillati</taxon>
        <taxon>Actinomycetota</taxon>
        <taxon>Actinomycetes</taxon>
        <taxon>Kitasatosporales</taxon>
        <taxon>Streptomycetaceae</taxon>
        <taxon>Kitasatospora</taxon>
    </lineage>
</organism>
<comment type="caution">
    <text evidence="1">The sequence shown here is derived from an EMBL/GenBank/DDBJ whole genome shotgun (WGS) entry which is preliminary data.</text>
</comment>
<name>A0ABN3ABC9_9ACTN</name>
<protein>
    <submittedName>
        <fullName evidence="1">DUF3052 family protein</fullName>
    </submittedName>
</protein>
<sequence>MAGAGYSGTPLPRKLGIKPGCVLLLHGAPPGFAVPGLPDGVVRQVLPDAAEPFDVAVWFPADRAEFERRLPELRAAMGQAAGLWTAWPKKAAGIPTDLGEDVFREVALPTGLVDNKVCAIDATYSGLRLVIRRELRR</sequence>
<reference evidence="1 2" key="1">
    <citation type="journal article" date="2019" name="Int. J. Syst. Evol. Microbiol.">
        <title>The Global Catalogue of Microorganisms (GCM) 10K type strain sequencing project: providing services to taxonomists for standard genome sequencing and annotation.</title>
        <authorList>
            <consortium name="The Broad Institute Genomics Platform"/>
            <consortium name="The Broad Institute Genome Sequencing Center for Infectious Disease"/>
            <person name="Wu L."/>
            <person name="Ma J."/>
        </authorList>
    </citation>
    <scope>NUCLEOTIDE SEQUENCE [LARGE SCALE GENOMIC DNA]</scope>
    <source>
        <strain evidence="1 2">JCM 14560</strain>
    </source>
</reference>
<dbReference type="EMBL" id="BAAANT010000069">
    <property type="protein sequence ID" value="GAA2158572.1"/>
    <property type="molecule type" value="Genomic_DNA"/>
</dbReference>
<proteinExistence type="predicted"/>
<dbReference type="Proteomes" id="UP001422759">
    <property type="component" value="Unassembled WGS sequence"/>
</dbReference>
<gene>
    <name evidence="1" type="ORF">GCM10009760_61670</name>
</gene>
<dbReference type="RefSeq" id="WP_344469554.1">
    <property type="nucleotide sequence ID" value="NZ_BAAANT010000069.1"/>
</dbReference>
<keyword evidence="2" id="KW-1185">Reference proteome</keyword>
<evidence type="ECO:0000313" key="2">
    <source>
        <dbReference type="Proteomes" id="UP001422759"/>
    </source>
</evidence>
<accession>A0ABN3ABC9</accession>